<organism evidence="7 8">
    <name type="scientific">Neptunomonas qingdaonensis</name>
    <dbReference type="NCBI Taxonomy" id="1045558"/>
    <lineage>
        <taxon>Bacteria</taxon>
        <taxon>Pseudomonadati</taxon>
        <taxon>Pseudomonadota</taxon>
        <taxon>Gammaproteobacteria</taxon>
        <taxon>Oceanospirillales</taxon>
        <taxon>Oceanospirillaceae</taxon>
        <taxon>Neptunomonas</taxon>
    </lineage>
</organism>
<dbReference type="InterPro" id="IPR024936">
    <property type="entry name" value="Cyclophilin-type_PPIase"/>
</dbReference>
<dbReference type="GO" id="GO:0006457">
    <property type="term" value="P:protein folding"/>
    <property type="evidence" value="ECO:0007669"/>
    <property type="project" value="InterPro"/>
</dbReference>
<comment type="catalytic activity">
    <reaction evidence="5">
        <text>[protein]-peptidylproline (omega=180) = [protein]-peptidylproline (omega=0)</text>
        <dbReference type="Rhea" id="RHEA:16237"/>
        <dbReference type="Rhea" id="RHEA-COMP:10747"/>
        <dbReference type="Rhea" id="RHEA-COMP:10748"/>
        <dbReference type="ChEBI" id="CHEBI:83833"/>
        <dbReference type="ChEBI" id="CHEBI:83834"/>
        <dbReference type="EC" id="5.2.1.8"/>
    </reaction>
</comment>
<feature type="domain" description="PPIase cyclophilin-type" evidence="6">
    <location>
        <begin position="31"/>
        <end position="185"/>
    </location>
</feature>
<protein>
    <recommendedName>
        <fullName evidence="5">Peptidyl-prolyl cis-trans isomerase</fullName>
        <shortName evidence="5">PPIase</shortName>
        <ecNumber evidence="5">5.2.1.8</ecNumber>
    </recommendedName>
</protein>
<dbReference type="GO" id="GO:0003755">
    <property type="term" value="F:peptidyl-prolyl cis-trans isomerase activity"/>
    <property type="evidence" value="ECO:0007669"/>
    <property type="project" value="UniProtKB-UniRule"/>
</dbReference>
<dbReference type="EC" id="5.2.1.8" evidence="5"/>
<comment type="similarity">
    <text evidence="2 5">Belongs to the cyclophilin-type PPIase family.</text>
</comment>
<feature type="chain" id="PRO_5011331218" description="Peptidyl-prolyl cis-trans isomerase" evidence="5">
    <location>
        <begin position="24"/>
        <end position="186"/>
    </location>
</feature>
<reference evidence="8" key="1">
    <citation type="submission" date="2016-10" db="EMBL/GenBank/DDBJ databases">
        <authorList>
            <person name="Varghese N."/>
            <person name="Submissions S."/>
        </authorList>
    </citation>
    <scope>NUCLEOTIDE SEQUENCE [LARGE SCALE GENOMIC DNA]</scope>
    <source>
        <strain evidence="8">CGMCC 1.10971</strain>
    </source>
</reference>
<keyword evidence="3 5" id="KW-0697">Rotamase</keyword>
<keyword evidence="5" id="KW-0732">Signal</keyword>
<feature type="signal peptide" evidence="5">
    <location>
        <begin position="1"/>
        <end position="23"/>
    </location>
</feature>
<accession>A0A1I2NVD3</accession>
<keyword evidence="4 5" id="KW-0413">Isomerase</keyword>
<dbReference type="Gene3D" id="2.40.100.10">
    <property type="entry name" value="Cyclophilin-like"/>
    <property type="match status" value="1"/>
</dbReference>
<evidence type="ECO:0000313" key="8">
    <source>
        <dbReference type="Proteomes" id="UP000198623"/>
    </source>
</evidence>
<dbReference type="InterPro" id="IPR002130">
    <property type="entry name" value="Cyclophilin-type_PPIase_dom"/>
</dbReference>
<dbReference type="PRINTS" id="PR00153">
    <property type="entry name" value="CSAPPISMRASE"/>
</dbReference>
<dbReference type="CDD" id="cd01920">
    <property type="entry name" value="cyclophilin_EcCYP_like"/>
    <property type="match status" value="1"/>
</dbReference>
<evidence type="ECO:0000256" key="1">
    <source>
        <dbReference type="ARBA" id="ARBA00002388"/>
    </source>
</evidence>
<dbReference type="Proteomes" id="UP000198623">
    <property type="component" value="Unassembled WGS sequence"/>
</dbReference>
<evidence type="ECO:0000313" key="7">
    <source>
        <dbReference type="EMBL" id="SFG07688.1"/>
    </source>
</evidence>
<dbReference type="Pfam" id="PF00160">
    <property type="entry name" value="Pro_isomerase"/>
    <property type="match status" value="1"/>
</dbReference>
<evidence type="ECO:0000256" key="4">
    <source>
        <dbReference type="ARBA" id="ARBA00023235"/>
    </source>
</evidence>
<dbReference type="AlphaFoldDB" id="A0A1I2NVD3"/>
<name>A0A1I2NVD3_9GAMM</name>
<gene>
    <name evidence="7" type="ORF">SAMN05216175_103137</name>
</gene>
<evidence type="ECO:0000259" key="6">
    <source>
        <dbReference type="PROSITE" id="PS50072"/>
    </source>
</evidence>
<keyword evidence="8" id="KW-1185">Reference proteome</keyword>
<dbReference type="PANTHER" id="PTHR43246">
    <property type="entry name" value="PEPTIDYL-PROLYL CIS-TRANS ISOMERASE CYP38, CHLOROPLASTIC"/>
    <property type="match status" value="1"/>
</dbReference>
<proteinExistence type="inferred from homology"/>
<dbReference type="RefSeq" id="WP_090725612.1">
    <property type="nucleotide sequence ID" value="NZ_FOOU01000003.1"/>
</dbReference>
<dbReference type="OrthoDB" id="9807797at2"/>
<dbReference type="STRING" id="1045558.SAMN05216175_103137"/>
<dbReference type="PIRSF" id="PIRSF001467">
    <property type="entry name" value="Peptidylpro_ismrse"/>
    <property type="match status" value="1"/>
</dbReference>
<evidence type="ECO:0000256" key="3">
    <source>
        <dbReference type="ARBA" id="ARBA00023110"/>
    </source>
</evidence>
<evidence type="ECO:0000256" key="5">
    <source>
        <dbReference type="RuleBase" id="RU363019"/>
    </source>
</evidence>
<evidence type="ECO:0000256" key="2">
    <source>
        <dbReference type="ARBA" id="ARBA00007365"/>
    </source>
</evidence>
<dbReference type="InterPro" id="IPR029000">
    <property type="entry name" value="Cyclophilin-like_dom_sf"/>
</dbReference>
<comment type="function">
    <text evidence="1 5">PPIases accelerate the folding of proteins. It catalyzes the cis-trans isomerization of proline imidic peptide bonds in oligopeptides.</text>
</comment>
<dbReference type="EMBL" id="FOOU01000003">
    <property type="protein sequence ID" value="SFG07688.1"/>
    <property type="molecule type" value="Genomic_DNA"/>
</dbReference>
<dbReference type="InterPro" id="IPR020892">
    <property type="entry name" value="Cyclophilin-type_PPIase_CS"/>
</dbReference>
<dbReference type="InterPro" id="IPR044665">
    <property type="entry name" value="E_coli_cyclophilin_A-like"/>
</dbReference>
<dbReference type="PROSITE" id="PS50072">
    <property type="entry name" value="CSA_PPIASE_2"/>
    <property type="match status" value="1"/>
</dbReference>
<dbReference type="SUPFAM" id="SSF50891">
    <property type="entry name" value="Cyclophilin-like"/>
    <property type="match status" value="1"/>
</dbReference>
<sequence length="186" mass="20387">MFNPLKKLVLIATVLLFSNASFADNPKVSLQTSMGAITLTLFSQEAPASVENFLRYVDEGFYVGTQFHRVISGFMIQGGGFTEDMVQKKNHDPIKNESANGLPNKQGTISMARTQDPDSATSQFFINLVDNNSLNQMGNRAGYSVFGEVTQGMDVVNAIGKVNTATRARHRDVPVEPILILSTKRL</sequence>
<dbReference type="PROSITE" id="PS00170">
    <property type="entry name" value="CSA_PPIASE_1"/>
    <property type="match status" value="1"/>
</dbReference>